<feature type="transmembrane region" description="Helical" evidence="1">
    <location>
        <begin position="28"/>
        <end position="47"/>
    </location>
</feature>
<protein>
    <recommendedName>
        <fullName evidence="4">Sulfatase N-terminal domain-containing protein</fullName>
    </recommendedName>
</protein>
<reference evidence="2 3" key="1">
    <citation type="journal article" date="2016" name="Nat. Commun.">
        <title>Thousands of microbial genomes shed light on interconnected biogeochemical processes in an aquifer system.</title>
        <authorList>
            <person name="Anantharaman K."/>
            <person name="Brown C.T."/>
            <person name="Hug L.A."/>
            <person name="Sharon I."/>
            <person name="Castelle C.J."/>
            <person name="Probst A.J."/>
            <person name="Thomas B.C."/>
            <person name="Singh A."/>
            <person name="Wilkins M.J."/>
            <person name="Karaoz U."/>
            <person name="Brodie E.L."/>
            <person name="Williams K.H."/>
            <person name="Hubbard S.S."/>
            <person name="Banfield J.F."/>
        </authorList>
    </citation>
    <scope>NUCLEOTIDE SEQUENCE [LARGE SCALE GENOMIC DNA]</scope>
</reference>
<keyword evidence="1" id="KW-1133">Transmembrane helix</keyword>
<feature type="transmembrane region" description="Helical" evidence="1">
    <location>
        <begin position="5"/>
        <end position="22"/>
    </location>
</feature>
<sequence length="528" mass="61249">MKKIIVFHPILYSLYPLVFYYYHNSGEFHPDIIIAPLLVILIIVLLIYQGLRIIIGNKYKAGLMTTAVSLFFFTYGHALNLLKQQFVNNVLVTDNIFFPAWIIFLGLIVFLILKYRTPLKKISLVLNLLSVVLLMMPVFGIFRSLLKTGVTGLSVRPAIPARQASAQKSGNSNNLPDIYYIIAERYPSTRSLKDYFQFDNSSFIKFLEENGFYVAQDSKSNYLITYLSLASSLNMDYLGDFIKSVPTKSTDKSPIIKLIQDNNVVKYLKNKGYLYIHIGAPWLPMQTSKYADVVFDTDSAILINEFMEGFKSTTLIYPITKILAPNQESKTRNDHRLLINDQINFLIKTSSLPGPKFVFAHMFLTHPPYVYDRSGNLLTETQFRKLNSRENKVQNTEFANLRYRDILRKLLTGSKTEPIIILQSDEGEYFERLNYNVTHFDLRMATLDELKQKSFILNAYYIPKKYNVPLYQSITPVNTFRLLFNDLFNDQFTLLPDKVFGHRSFWYPYVHFDITEKVKIENTQDTQN</sequence>
<organism evidence="2 3">
    <name type="scientific">Candidatus Gottesmanbacteria bacterium RBG_16_43_7</name>
    <dbReference type="NCBI Taxonomy" id="1798373"/>
    <lineage>
        <taxon>Bacteria</taxon>
        <taxon>Candidatus Gottesmaniibacteriota</taxon>
    </lineage>
</organism>
<evidence type="ECO:0000256" key="1">
    <source>
        <dbReference type="SAM" id="Phobius"/>
    </source>
</evidence>
<dbReference type="EMBL" id="MFJC01000013">
    <property type="protein sequence ID" value="OGG09828.1"/>
    <property type="molecule type" value="Genomic_DNA"/>
</dbReference>
<proteinExistence type="predicted"/>
<keyword evidence="1" id="KW-0812">Transmembrane</keyword>
<name>A0A1F5ZBD7_9BACT</name>
<feature type="transmembrane region" description="Helical" evidence="1">
    <location>
        <begin position="96"/>
        <end position="113"/>
    </location>
</feature>
<accession>A0A1F5ZBD7</accession>
<gene>
    <name evidence="2" type="ORF">A2154_00465</name>
</gene>
<evidence type="ECO:0000313" key="3">
    <source>
        <dbReference type="Proteomes" id="UP000176854"/>
    </source>
</evidence>
<dbReference type="STRING" id="1798373.A2154_00465"/>
<keyword evidence="1" id="KW-0472">Membrane</keyword>
<evidence type="ECO:0000313" key="2">
    <source>
        <dbReference type="EMBL" id="OGG09828.1"/>
    </source>
</evidence>
<dbReference type="AlphaFoldDB" id="A0A1F5ZBD7"/>
<feature type="transmembrane region" description="Helical" evidence="1">
    <location>
        <begin position="59"/>
        <end position="76"/>
    </location>
</feature>
<dbReference type="Proteomes" id="UP000176854">
    <property type="component" value="Unassembled WGS sequence"/>
</dbReference>
<comment type="caution">
    <text evidence="2">The sequence shown here is derived from an EMBL/GenBank/DDBJ whole genome shotgun (WGS) entry which is preliminary data.</text>
</comment>
<feature type="transmembrane region" description="Helical" evidence="1">
    <location>
        <begin position="125"/>
        <end position="146"/>
    </location>
</feature>
<evidence type="ECO:0008006" key="4">
    <source>
        <dbReference type="Google" id="ProtNLM"/>
    </source>
</evidence>